<proteinExistence type="predicted"/>
<sequence>MAETAFSKGDATSSNDCQSIAHISRIKLVVMSHFPRVTPHATSRDPAPRLDLHASHIAVFVIPWVQIIHIASPEHHTERWWLAQASISPGFAPGRASQGSQAPFDDSASLAARCPAISHRHVLIFSCIQLVL</sequence>
<reference evidence="1" key="1">
    <citation type="submission" date="2023-06" db="EMBL/GenBank/DDBJ databases">
        <title>Genome-scale phylogeny and comparative genomics of the fungal order Sordariales.</title>
        <authorList>
            <consortium name="Lawrence Berkeley National Laboratory"/>
            <person name="Hensen N."/>
            <person name="Bonometti L."/>
            <person name="Westerberg I."/>
            <person name="Brannstrom I.O."/>
            <person name="Guillou S."/>
            <person name="Cros-Aarteil S."/>
            <person name="Calhoun S."/>
            <person name="Haridas S."/>
            <person name="Kuo A."/>
            <person name="Mondo S."/>
            <person name="Pangilinan J."/>
            <person name="Riley R."/>
            <person name="LaButti K."/>
            <person name="Andreopoulos B."/>
            <person name="Lipzen A."/>
            <person name="Chen C."/>
            <person name="Yanf M."/>
            <person name="Daum C."/>
            <person name="Ng V."/>
            <person name="Clum A."/>
            <person name="Steindorff A."/>
            <person name="Ohm R."/>
            <person name="Martin F."/>
            <person name="Silar P."/>
            <person name="Natvig D."/>
            <person name="Lalanne C."/>
            <person name="Gautier V."/>
            <person name="Ament-velasquez S.L."/>
            <person name="Kruys A."/>
            <person name="Hutchinson M.I."/>
            <person name="Powell A.J."/>
            <person name="Barry K."/>
            <person name="Miller A.N."/>
            <person name="Grigoriev I.V."/>
            <person name="Debuchy R."/>
            <person name="Gladieux P."/>
            <person name="Thoren M.H."/>
            <person name="Johannesson H."/>
        </authorList>
    </citation>
    <scope>NUCLEOTIDE SEQUENCE</scope>
    <source>
        <strain evidence="1">SMH2392-1A</strain>
    </source>
</reference>
<accession>A0AA40ADX9</accession>
<keyword evidence="2" id="KW-1185">Reference proteome</keyword>
<name>A0AA40ADX9_9PEZI</name>
<evidence type="ECO:0000313" key="1">
    <source>
        <dbReference type="EMBL" id="KAK0714119.1"/>
    </source>
</evidence>
<dbReference type="Proteomes" id="UP001172101">
    <property type="component" value="Unassembled WGS sequence"/>
</dbReference>
<evidence type="ECO:0000313" key="2">
    <source>
        <dbReference type="Proteomes" id="UP001172101"/>
    </source>
</evidence>
<dbReference type="EMBL" id="JAUIRO010000005">
    <property type="protein sequence ID" value="KAK0714119.1"/>
    <property type="molecule type" value="Genomic_DNA"/>
</dbReference>
<protein>
    <submittedName>
        <fullName evidence="1">Uncharacterized protein</fullName>
    </submittedName>
</protein>
<dbReference type="AlphaFoldDB" id="A0AA40ADX9"/>
<organism evidence="1 2">
    <name type="scientific">Lasiosphaeria miniovina</name>
    <dbReference type="NCBI Taxonomy" id="1954250"/>
    <lineage>
        <taxon>Eukaryota</taxon>
        <taxon>Fungi</taxon>
        <taxon>Dikarya</taxon>
        <taxon>Ascomycota</taxon>
        <taxon>Pezizomycotina</taxon>
        <taxon>Sordariomycetes</taxon>
        <taxon>Sordariomycetidae</taxon>
        <taxon>Sordariales</taxon>
        <taxon>Lasiosphaeriaceae</taxon>
        <taxon>Lasiosphaeria</taxon>
    </lineage>
</organism>
<comment type="caution">
    <text evidence="1">The sequence shown here is derived from an EMBL/GenBank/DDBJ whole genome shotgun (WGS) entry which is preliminary data.</text>
</comment>
<dbReference type="GeneID" id="85317994"/>
<gene>
    <name evidence="1" type="ORF">B0T26DRAFT_385244</name>
</gene>
<dbReference type="RefSeq" id="XP_060295441.1">
    <property type="nucleotide sequence ID" value="XM_060434724.1"/>
</dbReference>